<protein>
    <submittedName>
        <fullName evidence="2">Uncharacterized protein</fullName>
    </submittedName>
</protein>
<feature type="non-terminal residue" evidence="2">
    <location>
        <position position="1"/>
    </location>
</feature>
<feature type="region of interest" description="Disordered" evidence="1">
    <location>
        <begin position="78"/>
        <end position="117"/>
    </location>
</feature>
<sequence>HPWRDTDKRFGLWADPSVVKEDRSPSDAPCAPPVSRAQVRFNDVYGSLFEQCLMAENVGKEIPQRGRVDGWMNSKITLTSPRGFPTSGGPDTIQHSYTGSTSLARRDERKTRDATQL</sequence>
<dbReference type="Proteomes" id="UP001233172">
    <property type="component" value="Unassembled WGS sequence"/>
</dbReference>
<dbReference type="EMBL" id="JASAOG010000120">
    <property type="protein sequence ID" value="KAK0049928.1"/>
    <property type="molecule type" value="Genomic_DNA"/>
</dbReference>
<reference evidence="2" key="1">
    <citation type="journal article" date="2023" name="PLoS Negl. Trop. Dis.">
        <title>A genome sequence for Biomphalaria pfeifferi, the major vector snail for the human-infecting parasite Schistosoma mansoni.</title>
        <authorList>
            <person name="Bu L."/>
            <person name="Lu L."/>
            <person name="Laidemitt M.R."/>
            <person name="Zhang S.M."/>
            <person name="Mutuku M."/>
            <person name="Mkoji G."/>
            <person name="Steinauer M."/>
            <person name="Loker E.S."/>
        </authorList>
    </citation>
    <scope>NUCLEOTIDE SEQUENCE</scope>
    <source>
        <strain evidence="2">KasaAsao</strain>
    </source>
</reference>
<name>A0AAD8B9N5_BIOPF</name>
<feature type="compositionally biased region" description="Polar residues" evidence="1">
    <location>
        <begin position="93"/>
        <end position="103"/>
    </location>
</feature>
<reference evidence="2" key="2">
    <citation type="submission" date="2023-04" db="EMBL/GenBank/DDBJ databases">
        <authorList>
            <person name="Bu L."/>
            <person name="Lu L."/>
            <person name="Laidemitt M.R."/>
            <person name="Zhang S.M."/>
            <person name="Mutuku M."/>
            <person name="Mkoji G."/>
            <person name="Steinauer M."/>
            <person name="Loker E.S."/>
        </authorList>
    </citation>
    <scope>NUCLEOTIDE SEQUENCE</scope>
    <source>
        <strain evidence="2">KasaAsao</strain>
        <tissue evidence="2">Whole Snail</tissue>
    </source>
</reference>
<organism evidence="2 3">
    <name type="scientific">Biomphalaria pfeifferi</name>
    <name type="common">Bloodfluke planorb</name>
    <name type="synonym">Freshwater snail</name>
    <dbReference type="NCBI Taxonomy" id="112525"/>
    <lineage>
        <taxon>Eukaryota</taxon>
        <taxon>Metazoa</taxon>
        <taxon>Spiralia</taxon>
        <taxon>Lophotrochozoa</taxon>
        <taxon>Mollusca</taxon>
        <taxon>Gastropoda</taxon>
        <taxon>Heterobranchia</taxon>
        <taxon>Euthyneura</taxon>
        <taxon>Panpulmonata</taxon>
        <taxon>Hygrophila</taxon>
        <taxon>Lymnaeoidea</taxon>
        <taxon>Planorbidae</taxon>
        <taxon>Biomphalaria</taxon>
    </lineage>
</organism>
<gene>
    <name evidence="2" type="ORF">Bpfe_020660</name>
</gene>
<accession>A0AAD8B9N5</accession>
<keyword evidence="3" id="KW-1185">Reference proteome</keyword>
<comment type="caution">
    <text evidence="2">The sequence shown here is derived from an EMBL/GenBank/DDBJ whole genome shotgun (WGS) entry which is preliminary data.</text>
</comment>
<evidence type="ECO:0000313" key="3">
    <source>
        <dbReference type="Proteomes" id="UP001233172"/>
    </source>
</evidence>
<feature type="compositionally biased region" description="Basic and acidic residues" evidence="1">
    <location>
        <begin position="104"/>
        <end position="117"/>
    </location>
</feature>
<proteinExistence type="predicted"/>
<evidence type="ECO:0000313" key="2">
    <source>
        <dbReference type="EMBL" id="KAK0049928.1"/>
    </source>
</evidence>
<evidence type="ECO:0000256" key="1">
    <source>
        <dbReference type="SAM" id="MobiDB-lite"/>
    </source>
</evidence>
<dbReference type="AlphaFoldDB" id="A0AAD8B9N5"/>